<keyword evidence="3 5" id="KW-0547">Nucleotide-binding</keyword>
<evidence type="ECO:0000256" key="3">
    <source>
        <dbReference type="ARBA" id="ARBA00022741"/>
    </source>
</evidence>
<sequence>MGLILAKYWRLLWSGKEHKVILVGLDNAGKTTILYHFVTKDVVDTKPTIGSNVEEISYGNLRFVMWDIGGQESLRNSWSSYYNHTEFVIIVIDSADIARLPIVRDQLQSMLEHEDLAKASLLVLANKQDLPTALPASTISNQLGLIGIKNRKWQIQGCSAIKGEGLDEALQWLSNNVS</sequence>
<dbReference type="InterPro" id="IPR006689">
    <property type="entry name" value="Small_GTPase_ARF/SAR"/>
</dbReference>
<dbReference type="AlphaFoldDB" id="A0A2A2KQ90"/>
<dbReference type="FunFam" id="3.40.50.300:FF:001166">
    <property type="entry name" value="ADP-ribosylation factor D"/>
    <property type="match status" value="1"/>
</dbReference>
<evidence type="ECO:0000313" key="9">
    <source>
        <dbReference type="Proteomes" id="UP000218231"/>
    </source>
</evidence>
<feature type="binding site" evidence="5">
    <location>
        <begin position="126"/>
        <end position="129"/>
    </location>
    <ligand>
        <name>GTP</name>
        <dbReference type="ChEBI" id="CHEBI:37565"/>
    </ligand>
</feature>
<evidence type="ECO:0000256" key="4">
    <source>
        <dbReference type="ARBA" id="ARBA00023134"/>
    </source>
</evidence>
<dbReference type="GO" id="GO:0003924">
    <property type="term" value="F:GTPase activity"/>
    <property type="evidence" value="ECO:0007669"/>
    <property type="project" value="InterPro"/>
</dbReference>
<evidence type="ECO:0000313" key="8">
    <source>
        <dbReference type="EMBL" id="PAV76114.1"/>
    </source>
</evidence>
<dbReference type="Gene3D" id="3.40.50.300">
    <property type="entry name" value="P-loop containing nucleotide triphosphate hydrolases"/>
    <property type="match status" value="1"/>
</dbReference>
<feature type="binding site" evidence="6">
    <location>
        <position position="31"/>
    </location>
    <ligand>
        <name>Mg(2+)</name>
        <dbReference type="ChEBI" id="CHEBI:18420"/>
    </ligand>
</feature>
<dbReference type="STRING" id="2018661.A0A2A2KQ90"/>
<dbReference type="PANTHER" id="PTHR11711">
    <property type="entry name" value="ADP RIBOSYLATION FACTOR-RELATED"/>
    <property type="match status" value="1"/>
</dbReference>
<protein>
    <recommendedName>
        <fullName evidence="2">ADP-ribosylation factor-like protein 6</fullName>
    </recommendedName>
</protein>
<keyword evidence="9" id="KW-1185">Reference proteome</keyword>
<keyword evidence="6" id="KW-0460">Magnesium</keyword>
<dbReference type="OrthoDB" id="2011769at2759"/>
<dbReference type="PRINTS" id="PR00328">
    <property type="entry name" value="SAR1GTPBP"/>
</dbReference>
<reference evidence="8 9" key="1">
    <citation type="journal article" date="2017" name="Curr. Biol.">
        <title>Genome architecture and evolution of a unichromosomal asexual nematode.</title>
        <authorList>
            <person name="Fradin H."/>
            <person name="Zegar C."/>
            <person name="Gutwein M."/>
            <person name="Lucas J."/>
            <person name="Kovtun M."/>
            <person name="Corcoran D."/>
            <person name="Baugh L.R."/>
            <person name="Kiontke K."/>
            <person name="Gunsalus K."/>
            <person name="Fitch D.H."/>
            <person name="Piano F."/>
        </authorList>
    </citation>
    <scope>NUCLEOTIDE SEQUENCE [LARGE SCALE GENOMIC DNA]</scope>
    <source>
        <strain evidence="8">PF1309</strain>
    </source>
</reference>
<feature type="binding site" evidence="5">
    <location>
        <position position="70"/>
    </location>
    <ligand>
        <name>GTP</name>
        <dbReference type="ChEBI" id="CHEBI:37565"/>
    </ligand>
</feature>
<dbReference type="PROSITE" id="PS51417">
    <property type="entry name" value="ARF"/>
    <property type="match status" value="1"/>
</dbReference>
<name>A0A2A2KQ90_9BILA</name>
<dbReference type="GO" id="GO:0046872">
    <property type="term" value="F:metal ion binding"/>
    <property type="evidence" value="ECO:0007669"/>
    <property type="project" value="UniProtKB-KW"/>
</dbReference>
<dbReference type="InterPro" id="IPR005225">
    <property type="entry name" value="Small_GTP-bd"/>
</dbReference>
<evidence type="ECO:0000256" key="7">
    <source>
        <dbReference type="RuleBase" id="RU003925"/>
    </source>
</evidence>
<evidence type="ECO:0000256" key="5">
    <source>
        <dbReference type="PIRSR" id="PIRSR606689-1"/>
    </source>
</evidence>
<evidence type="ECO:0000256" key="1">
    <source>
        <dbReference type="ARBA" id="ARBA00010290"/>
    </source>
</evidence>
<dbReference type="NCBIfam" id="TIGR00231">
    <property type="entry name" value="small_GTP"/>
    <property type="match status" value="1"/>
</dbReference>
<evidence type="ECO:0000256" key="2">
    <source>
        <dbReference type="ARBA" id="ARBA00019766"/>
    </source>
</evidence>
<dbReference type="SMART" id="SM00177">
    <property type="entry name" value="ARF"/>
    <property type="match status" value="1"/>
</dbReference>
<dbReference type="EMBL" id="LIAE01007959">
    <property type="protein sequence ID" value="PAV76114.1"/>
    <property type="molecule type" value="Genomic_DNA"/>
</dbReference>
<keyword evidence="4 5" id="KW-0342">GTP-binding</keyword>
<proteinExistence type="inferred from homology"/>
<evidence type="ECO:0000256" key="6">
    <source>
        <dbReference type="PIRSR" id="PIRSR606689-2"/>
    </source>
</evidence>
<dbReference type="Pfam" id="PF00025">
    <property type="entry name" value="Arf"/>
    <property type="match status" value="1"/>
</dbReference>
<dbReference type="InterPro" id="IPR027417">
    <property type="entry name" value="P-loop_NTPase"/>
</dbReference>
<dbReference type="SUPFAM" id="SSF52540">
    <property type="entry name" value="P-loop containing nucleoside triphosphate hydrolases"/>
    <property type="match status" value="1"/>
</dbReference>
<dbReference type="SMART" id="SM00178">
    <property type="entry name" value="SAR"/>
    <property type="match status" value="1"/>
</dbReference>
<dbReference type="InterPro" id="IPR024156">
    <property type="entry name" value="Small_GTPase_ARF"/>
</dbReference>
<feature type="binding site" evidence="6">
    <location>
        <position position="48"/>
    </location>
    <ligand>
        <name>Mg(2+)</name>
        <dbReference type="ChEBI" id="CHEBI:18420"/>
    </ligand>
</feature>
<gene>
    <name evidence="8" type="ORF">WR25_14237</name>
</gene>
<feature type="binding site" evidence="5">
    <location>
        <begin position="24"/>
        <end position="31"/>
    </location>
    <ligand>
        <name>GTP</name>
        <dbReference type="ChEBI" id="CHEBI:37565"/>
    </ligand>
</feature>
<dbReference type="Proteomes" id="UP000218231">
    <property type="component" value="Unassembled WGS sequence"/>
</dbReference>
<organism evidence="8 9">
    <name type="scientific">Diploscapter pachys</name>
    <dbReference type="NCBI Taxonomy" id="2018661"/>
    <lineage>
        <taxon>Eukaryota</taxon>
        <taxon>Metazoa</taxon>
        <taxon>Ecdysozoa</taxon>
        <taxon>Nematoda</taxon>
        <taxon>Chromadorea</taxon>
        <taxon>Rhabditida</taxon>
        <taxon>Rhabditina</taxon>
        <taxon>Rhabditomorpha</taxon>
        <taxon>Rhabditoidea</taxon>
        <taxon>Rhabditidae</taxon>
        <taxon>Diploscapter</taxon>
    </lineage>
</organism>
<dbReference type="GO" id="GO:0005525">
    <property type="term" value="F:GTP binding"/>
    <property type="evidence" value="ECO:0007669"/>
    <property type="project" value="UniProtKB-KW"/>
</dbReference>
<accession>A0A2A2KQ90</accession>
<keyword evidence="6" id="KW-0479">Metal-binding</keyword>
<comment type="caution">
    <text evidence="8">The sequence shown here is derived from an EMBL/GenBank/DDBJ whole genome shotgun (WGS) entry which is preliminary data.</text>
</comment>
<comment type="similarity">
    <text evidence="1 7">Belongs to the small GTPase superfamily. Arf family.</text>
</comment>